<gene>
    <name evidence="2" type="ORF">MNBD_BACTEROID01-1491</name>
</gene>
<dbReference type="InterPro" id="IPR026444">
    <property type="entry name" value="Secre_tail"/>
</dbReference>
<dbReference type="NCBIfam" id="TIGR04183">
    <property type="entry name" value="Por_Secre_tail"/>
    <property type="match status" value="1"/>
</dbReference>
<name>A0A3B0TKZ9_9ZZZZ</name>
<dbReference type="AlphaFoldDB" id="A0A3B0TKZ9"/>
<reference evidence="2" key="1">
    <citation type="submission" date="2018-06" db="EMBL/GenBank/DDBJ databases">
        <authorList>
            <person name="Zhirakovskaya E."/>
        </authorList>
    </citation>
    <scope>NUCLEOTIDE SEQUENCE</scope>
</reference>
<feature type="domain" description="Secretion system C-terminal sorting" evidence="1">
    <location>
        <begin position="109"/>
        <end position="153"/>
    </location>
</feature>
<dbReference type="Pfam" id="PF18962">
    <property type="entry name" value="Por_Secre_tail"/>
    <property type="match status" value="1"/>
</dbReference>
<evidence type="ECO:0000259" key="1">
    <source>
        <dbReference type="Pfam" id="PF18962"/>
    </source>
</evidence>
<protein>
    <recommendedName>
        <fullName evidence="1">Secretion system C-terminal sorting domain-containing protein</fullName>
    </recommendedName>
</protein>
<evidence type="ECO:0000313" key="2">
    <source>
        <dbReference type="EMBL" id="VAW15142.1"/>
    </source>
</evidence>
<dbReference type="EMBL" id="UOEP01000045">
    <property type="protein sequence ID" value="VAW15142.1"/>
    <property type="molecule type" value="Genomic_DNA"/>
</dbReference>
<accession>A0A3B0TKZ9</accession>
<sequence length="156" mass="17832">MKQTIIVNLTLFTAIYAKGQLVDLELAKTVAKNFYSNSIIYSIHAIDLKRVFLLKDNFIEQKSNSDSINEPMFALPDYLEALNITIGFLYLSNISTGISNNFYNSNIKLFPNPTNRFITIEFLETLQNYTLEIHNSLGQLIIQKESSNQTEKIIVN</sequence>
<proteinExistence type="predicted"/>
<organism evidence="2">
    <name type="scientific">hydrothermal vent metagenome</name>
    <dbReference type="NCBI Taxonomy" id="652676"/>
    <lineage>
        <taxon>unclassified sequences</taxon>
        <taxon>metagenomes</taxon>
        <taxon>ecological metagenomes</taxon>
    </lineage>
</organism>